<proteinExistence type="predicted"/>
<organism evidence="1 2">
    <name type="scientific">Hibiscus sabdariffa</name>
    <name type="common">roselle</name>
    <dbReference type="NCBI Taxonomy" id="183260"/>
    <lineage>
        <taxon>Eukaryota</taxon>
        <taxon>Viridiplantae</taxon>
        <taxon>Streptophyta</taxon>
        <taxon>Embryophyta</taxon>
        <taxon>Tracheophyta</taxon>
        <taxon>Spermatophyta</taxon>
        <taxon>Magnoliopsida</taxon>
        <taxon>eudicotyledons</taxon>
        <taxon>Gunneridae</taxon>
        <taxon>Pentapetalae</taxon>
        <taxon>rosids</taxon>
        <taxon>malvids</taxon>
        <taxon>Malvales</taxon>
        <taxon>Malvaceae</taxon>
        <taxon>Malvoideae</taxon>
        <taxon>Hibiscus</taxon>
    </lineage>
</organism>
<gene>
    <name evidence="1" type="ORF">V6N12_046313</name>
</gene>
<dbReference type="Proteomes" id="UP001472677">
    <property type="component" value="Unassembled WGS sequence"/>
</dbReference>
<name>A0ABR1ZRD0_9ROSI</name>
<evidence type="ECO:0000313" key="2">
    <source>
        <dbReference type="Proteomes" id="UP001472677"/>
    </source>
</evidence>
<sequence>MEASPLLIFVSKADEFDRTRIPTTGFSINLFSLFHQKCFSEYIHLMPCPPQKWSSKAVSNTCPALALAFFVCFDLTQAGS</sequence>
<keyword evidence="2" id="KW-1185">Reference proteome</keyword>
<dbReference type="EMBL" id="JBBPBM010001591">
    <property type="protein sequence ID" value="KAK8483209.1"/>
    <property type="molecule type" value="Genomic_DNA"/>
</dbReference>
<evidence type="ECO:0000313" key="1">
    <source>
        <dbReference type="EMBL" id="KAK8483209.1"/>
    </source>
</evidence>
<protein>
    <submittedName>
        <fullName evidence="1">Uncharacterized protein</fullName>
    </submittedName>
</protein>
<accession>A0ABR1ZRD0</accession>
<comment type="caution">
    <text evidence="1">The sequence shown here is derived from an EMBL/GenBank/DDBJ whole genome shotgun (WGS) entry which is preliminary data.</text>
</comment>
<reference evidence="1 2" key="1">
    <citation type="journal article" date="2024" name="G3 (Bethesda)">
        <title>Genome assembly of Hibiscus sabdariffa L. provides insights into metabolisms of medicinal natural products.</title>
        <authorList>
            <person name="Kim T."/>
        </authorList>
    </citation>
    <scope>NUCLEOTIDE SEQUENCE [LARGE SCALE GENOMIC DNA]</scope>
    <source>
        <strain evidence="1">TK-2024</strain>
        <tissue evidence="1">Old leaves</tissue>
    </source>
</reference>